<comment type="caution">
    <text evidence="3">The sequence shown here is derived from an EMBL/GenBank/DDBJ whole genome shotgun (WGS) entry which is preliminary data.</text>
</comment>
<organism evidence="3 4">
    <name type="scientific">Candidatus Segetimicrobium genomatis</name>
    <dbReference type="NCBI Taxonomy" id="2569760"/>
    <lineage>
        <taxon>Bacteria</taxon>
        <taxon>Bacillati</taxon>
        <taxon>Candidatus Sysuimicrobiota</taxon>
        <taxon>Candidatus Sysuimicrobiia</taxon>
        <taxon>Candidatus Sysuimicrobiales</taxon>
        <taxon>Candidatus Segetimicrobiaceae</taxon>
        <taxon>Candidatus Segetimicrobium</taxon>
    </lineage>
</organism>
<comment type="similarity">
    <text evidence="1">Belongs to the short-chain dehydrogenases/reductases (SDR) family.</text>
</comment>
<evidence type="ECO:0000256" key="2">
    <source>
        <dbReference type="ARBA" id="ARBA00023002"/>
    </source>
</evidence>
<dbReference type="InterPro" id="IPR036291">
    <property type="entry name" value="NAD(P)-bd_dom_sf"/>
</dbReference>
<accession>A0A537K0Q6</accession>
<evidence type="ECO:0000313" key="3">
    <source>
        <dbReference type="EMBL" id="TMI89324.1"/>
    </source>
</evidence>
<protein>
    <submittedName>
        <fullName evidence="3">3-oxoacyl-ACP reductase FabG</fullName>
    </submittedName>
</protein>
<dbReference type="SUPFAM" id="SSF51735">
    <property type="entry name" value="NAD(P)-binding Rossmann-fold domains"/>
    <property type="match status" value="1"/>
</dbReference>
<name>A0A537K0Q6_9BACT</name>
<dbReference type="PRINTS" id="PR00081">
    <property type="entry name" value="GDHRDH"/>
</dbReference>
<evidence type="ECO:0000256" key="1">
    <source>
        <dbReference type="ARBA" id="ARBA00006484"/>
    </source>
</evidence>
<dbReference type="EMBL" id="VBAK01000125">
    <property type="protein sequence ID" value="TMI89324.1"/>
    <property type="molecule type" value="Genomic_DNA"/>
</dbReference>
<proteinExistence type="inferred from homology"/>
<sequence>MMRLRHRVAVVTGSSRGIGRAIAQALAREGAAVVLNAARSIGEAQAAADAIVRAGGRALAVQADVGDPADARALIGQAAETLGRVDILVNNAGFEDRAGLWQIDEARWARMLAVHVTGPFFASRAAGEIMARQGRGAIINIASMRGIEPGDAPLHYSVSKAAVLMLTRCLARDLAPQIRVNAIAPGYTETGSHAGRTIAEREQIAARIPLGRFIQPEEIGRAAVFLASDESAYITGQALIVSGGVVTG</sequence>
<dbReference type="CDD" id="cd05233">
    <property type="entry name" value="SDR_c"/>
    <property type="match status" value="1"/>
</dbReference>
<dbReference type="PANTHER" id="PTHR42879:SF2">
    <property type="entry name" value="3-OXOACYL-[ACYL-CARRIER-PROTEIN] REDUCTASE FABG"/>
    <property type="match status" value="1"/>
</dbReference>
<dbReference type="GO" id="GO:0016491">
    <property type="term" value="F:oxidoreductase activity"/>
    <property type="evidence" value="ECO:0007669"/>
    <property type="project" value="UniProtKB-KW"/>
</dbReference>
<dbReference type="InterPro" id="IPR050259">
    <property type="entry name" value="SDR"/>
</dbReference>
<dbReference type="AlphaFoldDB" id="A0A537K0Q6"/>
<dbReference type="FunFam" id="3.40.50.720:FF:000084">
    <property type="entry name" value="Short-chain dehydrogenase reductase"/>
    <property type="match status" value="1"/>
</dbReference>
<dbReference type="Gene3D" id="3.40.50.720">
    <property type="entry name" value="NAD(P)-binding Rossmann-like Domain"/>
    <property type="match status" value="1"/>
</dbReference>
<dbReference type="Proteomes" id="UP000318509">
    <property type="component" value="Unassembled WGS sequence"/>
</dbReference>
<evidence type="ECO:0000313" key="4">
    <source>
        <dbReference type="Proteomes" id="UP000318509"/>
    </source>
</evidence>
<dbReference type="PRINTS" id="PR00080">
    <property type="entry name" value="SDRFAMILY"/>
</dbReference>
<keyword evidence="2" id="KW-0560">Oxidoreductase</keyword>
<gene>
    <name evidence="3" type="ORF">E6H00_10025</name>
</gene>
<dbReference type="Pfam" id="PF13561">
    <property type="entry name" value="adh_short_C2"/>
    <property type="match status" value="1"/>
</dbReference>
<dbReference type="PANTHER" id="PTHR42879">
    <property type="entry name" value="3-OXOACYL-(ACYL-CARRIER-PROTEIN) REDUCTASE"/>
    <property type="match status" value="1"/>
</dbReference>
<dbReference type="InterPro" id="IPR002347">
    <property type="entry name" value="SDR_fam"/>
</dbReference>
<dbReference type="NCBIfam" id="NF005559">
    <property type="entry name" value="PRK07231.1"/>
    <property type="match status" value="1"/>
</dbReference>
<reference evidence="3 4" key="1">
    <citation type="journal article" date="2019" name="Nat. Microbiol.">
        <title>Mediterranean grassland soil C-N compound turnover is dependent on rainfall and depth, and is mediated by genomically divergent microorganisms.</title>
        <authorList>
            <person name="Diamond S."/>
            <person name="Andeer P.F."/>
            <person name="Li Z."/>
            <person name="Crits-Christoph A."/>
            <person name="Burstein D."/>
            <person name="Anantharaman K."/>
            <person name="Lane K.R."/>
            <person name="Thomas B.C."/>
            <person name="Pan C."/>
            <person name="Northen T.R."/>
            <person name="Banfield J.F."/>
        </authorList>
    </citation>
    <scope>NUCLEOTIDE SEQUENCE [LARGE SCALE GENOMIC DNA]</scope>
    <source>
        <strain evidence="3">NP_3</strain>
    </source>
</reference>